<gene>
    <name evidence="3" type="ORF">AFUS01_LOCUS15722</name>
</gene>
<organism evidence="3 4">
    <name type="scientific">Allacma fusca</name>
    <dbReference type="NCBI Taxonomy" id="39272"/>
    <lineage>
        <taxon>Eukaryota</taxon>
        <taxon>Metazoa</taxon>
        <taxon>Ecdysozoa</taxon>
        <taxon>Arthropoda</taxon>
        <taxon>Hexapoda</taxon>
        <taxon>Collembola</taxon>
        <taxon>Symphypleona</taxon>
        <taxon>Sminthuridae</taxon>
        <taxon>Allacma</taxon>
    </lineage>
</organism>
<evidence type="ECO:0000256" key="2">
    <source>
        <dbReference type="SAM" id="SignalP"/>
    </source>
</evidence>
<feature type="signal peptide" evidence="2">
    <location>
        <begin position="1"/>
        <end position="25"/>
    </location>
</feature>
<evidence type="ECO:0000313" key="4">
    <source>
        <dbReference type="Proteomes" id="UP000708208"/>
    </source>
</evidence>
<evidence type="ECO:0000313" key="3">
    <source>
        <dbReference type="EMBL" id="CAG7726837.1"/>
    </source>
</evidence>
<accession>A0A8J2JUU6</accession>
<dbReference type="Proteomes" id="UP000708208">
    <property type="component" value="Unassembled WGS sequence"/>
</dbReference>
<dbReference type="EMBL" id="CAJVCH010140693">
    <property type="protein sequence ID" value="CAG7726837.1"/>
    <property type="molecule type" value="Genomic_DNA"/>
</dbReference>
<feature type="compositionally biased region" description="Acidic residues" evidence="1">
    <location>
        <begin position="82"/>
        <end position="93"/>
    </location>
</feature>
<proteinExistence type="predicted"/>
<feature type="region of interest" description="Disordered" evidence="1">
    <location>
        <begin position="71"/>
        <end position="125"/>
    </location>
</feature>
<keyword evidence="4" id="KW-1185">Reference proteome</keyword>
<comment type="caution">
    <text evidence="3">The sequence shown here is derived from an EMBL/GenBank/DDBJ whole genome shotgun (WGS) entry which is preliminary data.</text>
</comment>
<dbReference type="AlphaFoldDB" id="A0A8J2JUU6"/>
<sequence>MISLRLVFKLSLLFTLAVLISSSMGFPQNQVVHQVQGRSLCADLSRKECTAITVCSWDKTKKDCARVIEQFSDDGTGKDQSDAEDQEDEEEQADERPPPPPPKRPQEEEEEEDDDEDEEEEERRR</sequence>
<reference evidence="3" key="1">
    <citation type="submission" date="2021-06" db="EMBL/GenBank/DDBJ databases">
        <authorList>
            <person name="Hodson N. C."/>
            <person name="Mongue J. A."/>
            <person name="Jaron S. K."/>
        </authorList>
    </citation>
    <scope>NUCLEOTIDE SEQUENCE</scope>
</reference>
<feature type="compositionally biased region" description="Acidic residues" evidence="1">
    <location>
        <begin position="107"/>
        <end position="125"/>
    </location>
</feature>
<evidence type="ECO:0000256" key="1">
    <source>
        <dbReference type="SAM" id="MobiDB-lite"/>
    </source>
</evidence>
<name>A0A8J2JUU6_9HEXA</name>
<keyword evidence="2" id="KW-0732">Signal</keyword>
<protein>
    <submittedName>
        <fullName evidence="3">Uncharacterized protein</fullName>
    </submittedName>
</protein>
<feature type="chain" id="PRO_5035315774" evidence="2">
    <location>
        <begin position="26"/>
        <end position="125"/>
    </location>
</feature>